<keyword evidence="3" id="KW-0808">Transferase</keyword>
<dbReference type="AlphaFoldDB" id="A0A5C5WUM7"/>
<evidence type="ECO:0000313" key="4">
    <source>
        <dbReference type="Proteomes" id="UP000316598"/>
    </source>
</evidence>
<evidence type="ECO:0000313" key="3">
    <source>
        <dbReference type="EMBL" id="TWT54654.1"/>
    </source>
</evidence>
<dbReference type="Pfam" id="PF00534">
    <property type="entry name" value="Glycos_transf_1"/>
    <property type="match status" value="1"/>
</dbReference>
<dbReference type="InterPro" id="IPR028098">
    <property type="entry name" value="Glyco_trans_4-like_N"/>
</dbReference>
<accession>A0A5C5WUM7</accession>
<dbReference type="InterPro" id="IPR001296">
    <property type="entry name" value="Glyco_trans_1"/>
</dbReference>
<organism evidence="3 4">
    <name type="scientific">Rubripirellula amarantea</name>
    <dbReference type="NCBI Taxonomy" id="2527999"/>
    <lineage>
        <taxon>Bacteria</taxon>
        <taxon>Pseudomonadati</taxon>
        <taxon>Planctomycetota</taxon>
        <taxon>Planctomycetia</taxon>
        <taxon>Pirellulales</taxon>
        <taxon>Pirellulaceae</taxon>
        <taxon>Rubripirellula</taxon>
    </lineage>
</organism>
<comment type="caution">
    <text evidence="3">The sequence shown here is derived from an EMBL/GenBank/DDBJ whole genome shotgun (WGS) entry which is preliminary data.</text>
</comment>
<evidence type="ECO:0000259" key="1">
    <source>
        <dbReference type="Pfam" id="PF00534"/>
    </source>
</evidence>
<feature type="domain" description="Glycosyltransferase subfamily 4-like N-terminal" evidence="2">
    <location>
        <begin position="83"/>
        <end position="243"/>
    </location>
</feature>
<dbReference type="SUPFAM" id="SSF53756">
    <property type="entry name" value="UDP-Glycosyltransferase/glycogen phosphorylase"/>
    <property type="match status" value="1"/>
</dbReference>
<dbReference type="Pfam" id="PF13439">
    <property type="entry name" value="Glyco_transf_4"/>
    <property type="match status" value="1"/>
</dbReference>
<dbReference type="Gene3D" id="3.40.50.2000">
    <property type="entry name" value="Glycogen Phosphorylase B"/>
    <property type="match status" value="2"/>
</dbReference>
<proteinExistence type="predicted"/>
<dbReference type="InterPro" id="IPR050194">
    <property type="entry name" value="Glycosyltransferase_grp1"/>
</dbReference>
<keyword evidence="3" id="KW-0328">Glycosyltransferase</keyword>
<sequence length="441" mass="49141">MTIRHSLLAKRPQSDQTLLPMLIRQRDCELHELNRRRLVQNELSPPKFRPMLSLISMSSDIVFKSCSQTPLVMHVRVVSGTGGGPDKTILNSPRFLDPLGYRCVCVYLRDPGDDGFSVIAERAAEKKASLEAVDDFGIKDVGIVSRLRELVDRYQPTIWHGHDYKSNLLGLMLRRRHPMQLVTTVHGWVQKTWKTPLYYFVDRQCLPRYDRVICVSQDLYDDCLRSGVAATNLSLIDNAIALDDYAASNDPAEAKQQLGFSTNTTLVVGVGRLSNEKGFDLLIRSIANLIDSGADVSLAIAGDGAEHDSLQQLIRSTGHQDRIRLLGFVADPRTVYRAADLYALSSRREGLPNVVLEAMAMGVPVLATKVAGMPTLISDDVNGRLVEPDDMDELQQALAALIADPSARQRFGEAGRQTVEERFSFEGRMKKMVDVYRSLDS</sequence>
<gene>
    <name evidence="3" type="primary">mshA_4</name>
    <name evidence="3" type="ORF">Pla22_23040</name>
</gene>
<evidence type="ECO:0000259" key="2">
    <source>
        <dbReference type="Pfam" id="PF13439"/>
    </source>
</evidence>
<dbReference type="EMBL" id="SJPI01000001">
    <property type="protein sequence ID" value="TWT54654.1"/>
    <property type="molecule type" value="Genomic_DNA"/>
</dbReference>
<dbReference type="PANTHER" id="PTHR45947">
    <property type="entry name" value="SULFOQUINOVOSYL TRANSFERASE SQD2"/>
    <property type="match status" value="1"/>
</dbReference>
<name>A0A5C5WUM7_9BACT</name>
<reference evidence="3 4" key="1">
    <citation type="submission" date="2019-02" db="EMBL/GenBank/DDBJ databases">
        <title>Deep-cultivation of Planctomycetes and their phenomic and genomic characterization uncovers novel biology.</title>
        <authorList>
            <person name="Wiegand S."/>
            <person name="Jogler M."/>
            <person name="Boedeker C."/>
            <person name="Pinto D."/>
            <person name="Vollmers J."/>
            <person name="Rivas-Marin E."/>
            <person name="Kohn T."/>
            <person name="Peeters S.H."/>
            <person name="Heuer A."/>
            <person name="Rast P."/>
            <person name="Oberbeckmann S."/>
            <person name="Bunk B."/>
            <person name="Jeske O."/>
            <person name="Meyerdierks A."/>
            <person name="Storesund J.E."/>
            <person name="Kallscheuer N."/>
            <person name="Luecker S."/>
            <person name="Lage O.M."/>
            <person name="Pohl T."/>
            <person name="Merkel B.J."/>
            <person name="Hornburger P."/>
            <person name="Mueller R.-W."/>
            <person name="Bruemmer F."/>
            <person name="Labrenz M."/>
            <person name="Spormann A.M."/>
            <person name="Op Den Camp H."/>
            <person name="Overmann J."/>
            <person name="Amann R."/>
            <person name="Jetten M.S.M."/>
            <person name="Mascher T."/>
            <person name="Medema M.H."/>
            <person name="Devos D.P."/>
            <person name="Kaster A.-K."/>
            <person name="Ovreas L."/>
            <person name="Rohde M."/>
            <person name="Galperin M.Y."/>
            <person name="Jogler C."/>
        </authorList>
    </citation>
    <scope>NUCLEOTIDE SEQUENCE [LARGE SCALE GENOMIC DNA]</scope>
    <source>
        <strain evidence="3 4">Pla22</strain>
    </source>
</reference>
<keyword evidence="4" id="KW-1185">Reference proteome</keyword>
<feature type="domain" description="Glycosyl transferase family 1" evidence="1">
    <location>
        <begin position="253"/>
        <end position="417"/>
    </location>
</feature>
<dbReference type="Proteomes" id="UP000316598">
    <property type="component" value="Unassembled WGS sequence"/>
</dbReference>
<dbReference type="EC" id="2.4.1.250" evidence="3"/>
<protein>
    <submittedName>
        <fullName evidence="3">D-inositol 3-phosphate glycosyltransferase</fullName>
        <ecNumber evidence="3">2.4.1.250</ecNumber>
    </submittedName>
</protein>
<dbReference type="GO" id="GO:0102710">
    <property type="term" value="F:D-inositol-3-phosphate glycosyltransferase activity"/>
    <property type="evidence" value="ECO:0007669"/>
    <property type="project" value="UniProtKB-EC"/>
</dbReference>
<dbReference type="PANTHER" id="PTHR45947:SF3">
    <property type="entry name" value="SULFOQUINOVOSYL TRANSFERASE SQD2"/>
    <property type="match status" value="1"/>
</dbReference>